<dbReference type="SMART" id="SM00965">
    <property type="entry name" value="STN"/>
    <property type="match status" value="1"/>
</dbReference>
<dbReference type="AlphaFoldDB" id="A0A1G1KTY1"/>
<feature type="domain" description="Secretin/TonB short N-terminal" evidence="7">
    <location>
        <begin position="86"/>
        <end position="134"/>
    </location>
</feature>
<dbReference type="Pfam" id="PF13174">
    <property type="entry name" value="TPR_6"/>
    <property type="match status" value="1"/>
</dbReference>
<comment type="similarity">
    <text evidence="6">Belongs to the bacterial secretin family.</text>
</comment>
<keyword evidence="5" id="KW-0998">Cell outer membrane</keyword>
<keyword evidence="2" id="KW-0813">Transport</keyword>
<dbReference type="PRINTS" id="PR00811">
    <property type="entry name" value="BCTERIALGSPD"/>
</dbReference>
<dbReference type="InterPro" id="IPR001775">
    <property type="entry name" value="GspD/PilQ"/>
</dbReference>
<evidence type="ECO:0000256" key="2">
    <source>
        <dbReference type="ARBA" id="ARBA00022448"/>
    </source>
</evidence>
<proteinExistence type="inferred from homology"/>
<accession>A0A1G1KTY1</accession>
<protein>
    <recommendedName>
        <fullName evidence="7">Secretin/TonB short N-terminal domain-containing protein</fullName>
    </recommendedName>
</protein>
<evidence type="ECO:0000313" key="9">
    <source>
        <dbReference type="Proteomes" id="UP000178187"/>
    </source>
</evidence>
<dbReference type="GO" id="GO:0015627">
    <property type="term" value="C:type II protein secretion system complex"/>
    <property type="evidence" value="ECO:0007669"/>
    <property type="project" value="TreeGrafter"/>
</dbReference>
<dbReference type="Gene3D" id="3.30.1370.120">
    <property type="match status" value="1"/>
</dbReference>
<dbReference type="Pfam" id="PF00263">
    <property type="entry name" value="Secretin"/>
    <property type="match status" value="1"/>
</dbReference>
<dbReference type="InterPro" id="IPR011662">
    <property type="entry name" value="Secretin/TonB_short_N"/>
</dbReference>
<dbReference type="Pfam" id="PF07660">
    <property type="entry name" value="STN"/>
    <property type="match status" value="1"/>
</dbReference>
<sequence>MEMKSKAKIKSFLRTIAKTVCLGQRKVLPLFLSLLLCLFQVKTGVLFAEEIKEEKNVNILDTRISLDVQEADIRGALRGLAESFDLNIVAGEDVKGTVTITLKDVRLEDALDFILESKGYVYRVKDNIITVVAPENELATEIIPVTYVKPSSVKTSLSAFSSNKGSIEAVDEENRLIIRDLPTKMKTLLEEAQKLDHAPYQILIEARLIEVEISDLTAMGVTWTGNANLRGMLKGIESDWTPEGARTYLPPGAASTATTTTTNNSADFALSMPETSTDLTGGQLKYGLTLGKGHATSTIDALIRKNKASLLASPTICALDGEEAKIIIGEKFPFRENTLTAVGTTETTKFIDIGTALRVIPRVVGGDDILLELHPEVSSLNQSLDAGPRIDTREATTKVLVKNGQTVVIGGLTRHDQSVIQQRIPILGSIPLVGVAFRNKSTKYVTRELSVFITPYIVRPMKPEENKPVSDELSPRALYNRGVRLLEEYGIESLGKSEYQRNSEAVGFFKMITRNYPDSEWADDAYYQLGKLYADFFMNHAEAAAMWQKLKKNYPDSLYLSKTFDRQFSRESKKAGKKEKAK</sequence>
<dbReference type="PANTHER" id="PTHR30332">
    <property type="entry name" value="PROBABLE GENERAL SECRETION PATHWAY PROTEIN D"/>
    <property type="match status" value="1"/>
</dbReference>
<keyword evidence="3" id="KW-0732">Signal</keyword>
<evidence type="ECO:0000313" key="8">
    <source>
        <dbReference type="EMBL" id="OGW96388.1"/>
    </source>
</evidence>
<evidence type="ECO:0000256" key="1">
    <source>
        <dbReference type="ARBA" id="ARBA00004370"/>
    </source>
</evidence>
<evidence type="ECO:0000256" key="6">
    <source>
        <dbReference type="RuleBase" id="RU004003"/>
    </source>
</evidence>
<evidence type="ECO:0000256" key="4">
    <source>
        <dbReference type="ARBA" id="ARBA00023136"/>
    </source>
</evidence>
<dbReference type="Proteomes" id="UP000178187">
    <property type="component" value="Unassembled WGS sequence"/>
</dbReference>
<evidence type="ECO:0000256" key="3">
    <source>
        <dbReference type="ARBA" id="ARBA00022729"/>
    </source>
</evidence>
<dbReference type="Gene3D" id="1.25.40.10">
    <property type="entry name" value="Tetratricopeptide repeat domain"/>
    <property type="match status" value="1"/>
</dbReference>
<dbReference type="InterPro" id="IPR011990">
    <property type="entry name" value="TPR-like_helical_dom_sf"/>
</dbReference>
<comment type="subcellular location">
    <subcellularLocation>
        <location evidence="1">Membrane</location>
    </subcellularLocation>
</comment>
<dbReference type="InterPro" id="IPR004846">
    <property type="entry name" value="T2SS/T3SS_dom"/>
</dbReference>
<dbReference type="InterPro" id="IPR038591">
    <property type="entry name" value="NolW-like_sf"/>
</dbReference>
<dbReference type="Gene3D" id="3.30.1370.130">
    <property type="match status" value="1"/>
</dbReference>
<comment type="caution">
    <text evidence="8">The sequence shown here is derived from an EMBL/GenBank/DDBJ whole genome shotgun (WGS) entry which is preliminary data.</text>
</comment>
<dbReference type="PANTHER" id="PTHR30332:SF24">
    <property type="entry name" value="SECRETIN GSPD-RELATED"/>
    <property type="match status" value="1"/>
</dbReference>
<name>A0A1G1KTY1_9BACT</name>
<evidence type="ECO:0000259" key="7">
    <source>
        <dbReference type="SMART" id="SM00965"/>
    </source>
</evidence>
<dbReference type="EMBL" id="MHFR01000051">
    <property type="protein sequence ID" value="OGW96388.1"/>
    <property type="molecule type" value="Genomic_DNA"/>
</dbReference>
<dbReference type="GO" id="GO:0009306">
    <property type="term" value="P:protein secretion"/>
    <property type="evidence" value="ECO:0007669"/>
    <property type="project" value="InterPro"/>
</dbReference>
<dbReference type="InterPro" id="IPR019734">
    <property type="entry name" value="TPR_rpt"/>
</dbReference>
<gene>
    <name evidence="8" type="ORF">A3G33_03540</name>
</gene>
<organism evidence="8 9">
    <name type="scientific">Candidatus Danuiimicrobium aquiferis</name>
    <dbReference type="NCBI Taxonomy" id="1801832"/>
    <lineage>
        <taxon>Bacteria</taxon>
        <taxon>Pseudomonadati</taxon>
        <taxon>Candidatus Omnitrophota</taxon>
        <taxon>Candidatus Danuiimicrobium</taxon>
    </lineage>
</organism>
<dbReference type="InterPro" id="IPR050810">
    <property type="entry name" value="Bact_Secretion_Sys_Channel"/>
</dbReference>
<dbReference type="GO" id="GO:0019867">
    <property type="term" value="C:outer membrane"/>
    <property type="evidence" value="ECO:0007669"/>
    <property type="project" value="InterPro"/>
</dbReference>
<evidence type="ECO:0000256" key="5">
    <source>
        <dbReference type="ARBA" id="ARBA00023237"/>
    </source>
</evidence>
<keyword evidence="4" id="KW-0472">Membrane</keyword>
<reference evidence="8 9" key="1">
    <citation type="journal article" date="2016" name="Nat. Commun.">
        <title>Thousands of microbial genomes shed light on interconnected biogeochemical processes in an aquifer system.</title>
        <authorList>
            <person name="Anantharaman K."/>
            <person name="Brown C.T."/>
            <person name="Hug L.A."/>
            <person name="Sharon I."/>
            <person name="Castelle C.J."/>
            <person name="Probst A.J."/>
            <person name="Thomas B.C."/>
            <person name="Singh A."/>
            <person name="Wilkins M.J."/>
            <person name="Karaoz U."/>
            <person name="Brodie E.L."/>
            <person name="Williams K.H."/>
            <person name="Hubbard S.S."/>
            <person name="Banfield J.F."/>
        </authorList>
    </citation>
    <scope>NUCLEOTIDE SEQUENCE [LARGE SCALE GENOMIC DNA]</scope>
</reference>